<reference evidence="6 7" key="1">
    <citation type="submission" date="2018-12" db="EMBL/GenBank/DDBJ databases">
        <title>Complete genome of Nonlabens sp. MJ115.</title>
        <authorList>
            <person name="Choi H.S."/>
            <person name="Jung J."/>
        </authorList>
    </citation>
    <scope>NUCLEOTIDE SEQUENCE [LARGE SCALE GENOMIC DNA]</scope>
    <source>
        <strain evidence="6 7">MJ115</strain>
    </source>
</reference>
<evidence type="ECO:0000256" key="4">
    <source>
        <dbReference type="PROSITE-ProRule" id="PRU01161"/>
    </source>
</evidence>
<feature type="short sequence motif" description="DGA/G" evidence="4">
    <location>
        <begin position="213"/>
        <end position="215"/>
    </location>
</feature>
<dbReference type="PROSITE" id="PS51635">
    <property type="entry name" value="PNPLA"/>
    <property type="match status" value="1"/>
</dbReference>
<dbReference type="InterPro" id="IPR002641">
    <property type="entry name" value="PNPLA_dom"/>
</dbReference>
<evidence type="ECO:0000256" key="1">
    <source>
        <dbReference type="ARBA" id="ARBA00022801"/>
    </source>
</evidence>
<dbReference type="Pfam" id="PF19143">
    <property type="entry name" value="Omp85_2"/>
    <property type="match status" value="1"/>
</dbReference>
<dbReference type="Pfam" id="PF01734">
    <property type="entry name" value="Patatin"/>
    <property type="match status" value="1"/>
</dbReference>
<feature type="short sequence motif" description="GXGXXG" evidence="4">
    <location>
        <begin position="40"/>
        <end position="45"/>
    </location>
</feature>
<dbReference type="InterPro" id="IPR050301">
    <property type="entry name" value="NTE"/>
</dbReference>
<sequence length="745" mass="83385">MSRNSVIGLLLVLAFAKAEYLTAQQTQDKKSPKIGLVLSGGGAKGLAHIGTLKVIDSLGIKVDYIAGTSMGAIIGSIYAAGYTGEQIDSVFKITKFENIISDQIPRGATTLYERRENERYALTLPFEDFQLRLPSSLSKGQNVYNLLSQLLIHVSDVEDFEKLPIPFFCVATDITTGEEVVLDSGYLPRAVNASGALPSLFAPVQIGDRLLTDGGVTDNYPVEKLRAKGMDIIIGVDVQDDLKDRKELESATGILAQINNFRTIDAMKVKAPKTDIYITPDITKFSVISFDDGRKIINEGVIATRKKMDALKQVATPGYRKPKLKVDQADSFYLDHIYVNGNMRYTRAYILGKFKINAPGLVSYEDIRNGVNNLQATNNFTKINYEILEDDGRRELSITVEESTVRNYLRLGLHYDELLRSAALVNLTRKNILFNNDIISADVILGDNLRYNFDYYIDKGNYWSIGLHSEFVQFEKDIPASFAEETTGQEPLGVNRLDVEYSDWTQQVYLQTRLDRGFNVQTGLELKSLDVFTNTLLTNDPDVGRTDIESSLTGSLYGKLLLDTYDNAFFPSSGWEVDGDFHLYVYNDEQRDDYNEYSIAQLKVGHARSFGNLSLRGEAHVGIAIGNPDTSALDFFLGGYGARRINNIIPFYGYDFIALGGNTMIRSLFEIDYEIFSKNHVIFSANFASVDDDLFEQDDWFSKARYSGFALGYGLDTFLGPIELKYSFSPQQDDGEFYVKLGFAF</sequence>
<keyword evidence="2 4" id="KW-0442">Lipid degradation</keyword>
<evidence type="ECO:0000256" key="3">
    <source>
        <dbReference type="ARBA" id="ARBA00023098"/>
    </source>
</evidence>
<dbReference type="GO" id="GO:0016787">
    <property type="term" value="F:hydrolase activity"/>
    <property type="evidence" value="ECO:0007669"/>
    <property type="project" value="UniProtKB-UniRule"/>
</dbReference>
<dbReference type="GO" id="GO:0016042">
    <property type="term" value="P:lipid catabolic process"/>
    <property type="evidence" value="ECO:0007669"/>
    <property type="project" value="UniProtKB-UniRule"/>
</dbReference>
<keyword evidence="3 4" id="KW-0443">Lipid metabolism</keyword>
<keyword evidence="7" id="KW-1185">Reference proteome</keyword>
<dbReference type="Gene3D" id="3.10.20.310">
    <property type="entry name" value="membrane protein fhac"/>
    <property type="match status" value="1"/>
</dbReference>
<keyword evidence="1 4" id="KW-0378">Hydrolase</keyword>
<protein>
    <submittedName>
        <fullName evidence="6">Patatin</fullName>
    </submittedName>
</protein>
<accession>A0A3S9MW05</accession>
<feature type="domain" description="PNPLA" evidence="5">
    <location>
        <begin position="36"/>
        <end position="226"/>
    </location>
</feature>
<name>A0A3S9MW05_9FLAO</name>
<evidence type="ECO:0000313" key="7">
    <source>
        <dbReference type="Proteomes" id="UP000279600"/>
    </source>
</evidence>
<dbReference type="Proteomes" id="UP000279600">
    <property type="component" value="Chromosome"/>
</dbReference>
<dbReference type="Gene3D" id="3.40.1090.10">
    <property type="entry name" value="Cytosolic phospholipase A2 catalytic domain"/>
    <property type="match status" value="2"/>
</dbReference>
<dbReference type="InterPro" id="IPR016035">
    <property type="entry name" value="Acyl_Trfase/lysoPLipase"/>
</dbReference>
<dbReference type="InterPro" id="IPR043864">
    <property type="entry name" value="Omp85-like_dom"/>
</dbReference>
<dbReference type="KEGG" id="noj:EJ995_03835"/>
<gene>
    <name evidence="6" type="ORF">EJ995_03835</name>
</gene>
<dbReference type="OrthoDB" id="9770965at2"/>
<dbReference type="CDD" id="cd07205">
    <property type="entry name" value="Pat_PNPLA6_PNPLA7_NTE1_like"/>
    <property type="match status" value="1"/>
</dbReference>
<evidence type="ECO:0000259" key="5">
    <source>
        <dbReference type="PROSITE" id="PS51635"/>
    </source>
</evidence>
<dbReference type="RefSeq" id="WP_126445781.1">
    <property type="nucleotide sequence ID" value="NZ_CP034549.1"/>
</dbReference>
<dbReference type="PANTHER" id="PTHR14226:SF76">
    <property type="entry name" value="NTE FAMILY PROTEIN RSSA"/>
    <property type="match status" value="1"/>
</dbReference>
<feature type="active site" description="Proton acceptor" evidence="4">
    <location>
        <position position="213"/>
    </location>
</feature>
<feature type="active site" description="Nucleophile" evidence="4">
    <location>
        <position position="69"/>
    </location>
</feature>
<dbReference type="AlphaFoldDB" id="A0A3S9MW05"/>
<evidence type="ECO:0000256" key="2">
    <source>
        <dbReference type="ARBA" id="ARBA00022963"/>
    </source>
</evidence>
<dbReference type="PANTHER" id="PTHR14226">
    <property type="entry name" value="NEUROPATHY TARGET ESTERASE/SWISS CHEESE D.MELANOGASTER"/>
    <property type="match status" value="1"/>
</dbReference>
<feature type="short sequence motif" description="GXSXG" evidence="4">
    <location>
        <begin position="67"/>
        <end position="71"/>
    </location>
</feature>
<dbReference type="EMBL" id="CP034549">
    <property type="protein sequence ID" value="AZQ43406.1"/>
    <property type="molecule type" value="Genomic_DNA"/>
</dbReference>
<proteinExistence type="predicted"/>
<evidence type="ECO:0000313" key="6">
    <source>
        <dbReference type="EMBL" id="AZQ43406.1"/>
    </source>
</evidence>
<organism evidence="6 7">
    <name type="scientific">Nonlabens ponticola</name>
    <dbReference type="NCBI Taxonomy" id="2496866"/>
    <lineage>
        <taxon>Bacteria</taxon>
        <taxon>Pseudomonadati</taxon>
        <taxon>Bacteroidota</taxon>
        <taxon>Flavobacteriia</taxon>
        <taxon>Flavobacteriales</taxon>
        <taxon>Flavobacteriaceae</taxon>
        <taxon>Nonlabens</taxon>
    </lineage>
</organism>
<dbReference type="SUPFAM" id="SSF52151">
    <property type="entry name" value="FabD/lysophospholipase-like"/>
    <property type="match status" value="1"/>
</dbReference>